<dbReference type="InterPro" id="IPR009057">
    <property type="entry name" value="Homeodomain-like_sf"/>
</dbReference>
<dbReference type="Pfam" id="PF12833">
    <property type="entry name" value="HTH_18"/>
    <property type="match status" value="1"/>
</dbReference>
<evidence type="ECO:0000313" key="5">
    <source>
        <dbReference type="EMBL" id="HIX44811.1"/>
    </source>
</evidence>
<gene>
    <name evidence="5" type="ORF">H9982_01180</name>
</gene>
<keyword evidence="2" id="KW-0238">DNA-binding</keyword>
<dbReference type="SUPFAM" id="SSF46689">
    <property type="entry name" value="Homeodomain-like"/>
    <property type="match status" value="1"/>
</dbReference>
<reference evidence="5" key="2">
    <citation type="submission" date="2021-04" db="EMBL/GenBank/DDBJ databases">
        <authorList>
            <person name="Gilroy R."/>
        </authorList>
    </citation>
    <scope>NUCLEOTIDE SEQUENCE</scope>
    <source>
        <strain evidence="5">ChiHjej12B11-16260</strain>
    </source>
</reference>
<dbReference type="SMART" id="SM00342">
    <property type="entry name" value="HTH_ARAC"/>
    <property type="match status" value="1"/>
</dbReference>
<comment type="caution">
    <text evidence="5">The sequence shown here is derived from an EMBL/GenBank/DDBJ whole genome shotgun (WGS) entry which is preliminary data.</text>
</comment>
<accession>A0A9D1VPY3</accession>
<organism evidence="5 6">
    <name type="scientific">Candidatus Barnesiella excrementipullorum</name>
    <dbReference type="NCBI Taxonomy" id="2838479"/>
    <lineage>
        <taxon>Bacteria</taxon>
        <taxon>Pseudomonadati</taxon>
        <taxon>Bacteroidota</taxon>
        <taxon>Bacteroidia</taxon>
        <taxon>Bacteroidales</taxon>
        <taxon>Barnesiellaceae</taxon>
        <taxon>Barnesiella</taxon>
    </lineage>
</organism>
<reference evidence="5" key="1">
    <citation type="journal article" date="2021" name="PeerJ">
        <title>Extensive microbial diversity within the chicken gut microbiome revealed by metagenomics and culture.</title>
        <authorList>
            <person name="Gilroy R."/>
            <person name="Ravi A."/>
            <person name="Getino M."/>
            <person name="Pursley I."/>
            <person name="Horton D.L."/>
            <person name="Alikhan N.F."/>
            <person name="Baker D."/>
            <person name="Gharbi K."/>
            <person name="Hall N."/>
            <person name="Watson M."/>
            <person name="Adriaenssens E.M."/>
            <person name="Foster-Nyarko E."/>
            <person name="Jarju S."/>
            <person name="Secka A."/>
            <person name="Antonio M."/>
            <person name="Oren A."/>
            <person name="Chaudhuri R.R."/>
            <person name="La Ragione R."/>
            <person name="Hildebrand F."/>
            <person name="Pallen M.J."/>
        </authorList>
    </citation>
    <scope>NUCLEOTIDE SEQUENCE</scope>
    <source>
        <strain evidence="5">ChiHjej12B11-16260</strain>
    </source>
</reference>
<dbReference type="PANTHER" id="PTHR43280">
    <property type="entry name" value="ARAC-FAMILY TRANSCRIPTIONAL REGULATOR"/>
    <property type="match status" value="1"/>
</dbReference>
<dbReference type="AlphaFoldDB" id="A0A9D1VPY3"/>
<proteinExistence type="predicted"/>
<evidence type="ECO:0000256" key="3">
    <source>
        <dbReference type="ARBA" id="ARBA00023163"/>
    </source>
</evidence>
<dbReference type="PROSITE" id="PS01124">
    <property type="entry name" value="HTH_ARAC_FAMILY_2"/>
    <property type="match status" value="1"/>
</dbReference>
<dbReference type="GO" id="GO:0043565">
    <property type="term" value="F:sequence-specific DNA binding"/>
    <property type="evidence" value="ECO:0007669"/>
    <property type="project" value="InterPro"/>
</dbReference>
<dbReference type="EMBL" id="DXFB01000028">
    <property type="protein sequence ID" value="HIX44811.1"/>
    <property type="molecule type" value="Genomic_DNA"/>
</dbReference>
<evidence type="ECO:0000256" key="2">
    <source>
        <dbReference type="ARBA" id="ARBA00023125"/>
    </source>
</evidence>
<dbReference type="Proteomes" id="UP000824246">
    <property type="component" value="Unassembled WGS sequence"/>
</dbReference>
<protein>
    <submittedName>
        <fullName evidence="5">Helix-turn-helix domain-containing protein</fullName>
    </submittedName>
</protein>
<evidence type="ECO:0000256" key="1">
    <source>
        <dbReference type="ARBA" id="ARBA00023015"/>
    </source>
</evidence>
<dbReference type="Gene3D" id="1.10.10.60">
    <property type="entry name" value="Homeodomain-like"/>
    <property type="match status" value="1"/>
</dbReference>
<sequence length="186" mass="21465">MKILYIKNMVCNRCIMVVQSLLERHGLAVGHIKLGEVSLVQELPEELQPILAEELRALGFELIDDRRHRLAEQVRVAVIELAHYSKEGQRTNLSEYIADRLNMDYDTAAELFSAIHGTTVEKFYIAQRIERVKELLMYNELSLNEIAYRMGYSSAAHLSAQFKRITGITPTAFRQHHNSRRPLDEI</sequence>
<feature type="domain" description="HTH araC/xylS-type" evidence="4">
    <location>
        <begin position="95"/>
        <end position="176"/>
    </location>
</feature>
<keyword evidence="3" id="KW-0804">Transcription</keyword>
<dbReference type="InterPro" id="IPR018062">
    <property type="entry name" value="HTH_AraC-typ_CS"/>
</dbReference>
<evidence type="ECO:0000259" key="4">
    <source>
        <dbReference type="PROSITE" id="PS01124"/>
    </source>
</evidence>
<dbReference type="GO" id="GO:0003700">
    <property type="term" value="F:DNA-binding transcription factor activity"/>
    <property type="evidence" value="ECO:0007669"/>
    <property type="project" value="InterPro"/>
</dbReference>
<dbReference type="PANTHER" id="PTHR43280:SF2">
    <property type="entry name" value="HTH-TYPE TRANSCRIPTIONAL REGULATOR EXSA"/>
    <property type="match status" value="1"/>
</dbReference>
<name>A0A9D1VPY3_9BACT</name>
<dbReference type="InterPro" id="IPR018060">
    <property type="entry name" value="HTH_AraC"/>
</dbReference>
<evidence type="ECO:0000313" key="6">
    <source>
        <dbReference type="Proteomes" id="UP000824246"/>
    </source>
</evidence>
<keyword evidence="1" id="KW-0805">Transcription regulation</keyword>
<dbReference type="PROSITE" id="PS00041">
    <property type="entry name" value="HTH_ARAC_FAMILY_1"/>
    <property type="match status" value="1"/>
</dbReference>